<dbReference type="InterPro" id="IPR045340">
    <property type="entry name" value="DUF6533"/>
</dbReference>
<dbReference type="STRING" id="1314778.A0A5C3P2J4"/>
<protein>
    <recommendedName>
        <fullName evidence="3">DUF6533 domain-containing protein</fullName>
    </recommendedName>
</protein>
<gene>
    <name evidence="4" type="ORF">K466DRAFT_603592</name>
</gene>
<evidence type="ECO:0000256" key="2">
    <source>
        <dbReference type="SAM" id="Phobius"/>
    </source>
</evidence>
<dbReference type="Pfam" id="PF20151">
    <property type="entry name" value="DUF6533"/>
    <property type="match status" value="1"/>
</dbReference>
<proteinExistence type="predicted"/>
<dbReference type="AlphaFoldDB" id="A0A5C3P2J4"/>
<evidence type="ECO:0000313" key="5">
    <source>
        <dbReference type="Proteomes" id="UP000308197"/>
    </source>
</evidence>
<dbReference type="Proteomes" id="UP000308197">
    <property type="component" value="Unassembled WGS sequence"/>
</dbReference>
<dbReference type="InParanoid" id="A0A5C3P2J4"/>
<organism evidence="4 5">
    <name type="scientific">Polyporus arcularius HHB13444</name>
    <dbReference type="NCBI Taxonomy" id="1314778"/>
    <lineage>
        <taxon>Eukaryota</taxon>
        <taxon>Fungi</taxon>
        <taxon>Dikarya</taxon>
        <taxon>Basidiomycota</taxon>
        <taxon>Agaricomycotina</taxon>
        <taxon>Agaricomycetes</taxon>
        <taxon>Polyporales</taxon>
        <taxon>Polyporaceae</taxon>
        <taxon>Polyporus</taxon>
    </lineage>
</organism>
<feature type="transmembrane region" description="Helical" evidence="2">
    <location>
        <begin position="20"/>
        <end position="40"/>
    </location>
</feature>
<keyword evidence="2" id="KW-0472">Membrane</keyword>
<reference evidence="4 5" key="1">
    <citation type="journal article" date="2019" name="Nat. Ecol. Evol.">
        <title>Megaphylogeny resolves global patterns of mushroom evolution.</title>
        <authorList>
            <person name="Varga T."/>
            <person name="Krizsan K."/>
            <person name="Foldi C."/>
            <person name="Dima B."/>
            <person name="Sanchez-Garcia M."/>
            <person name="Sanchez-Ramirez S."/>
            <person name="Szollosi G.J."/>
            <person name="Szarkandi J.G."/>
            <person name="Papp V."/>
            <person name="Albert L."/>
            <person name="Andreopoulos W."/>
            <person name="Angelini C."/>
            <person name="Antonin V."/>
            <person name="Barry K.W."/>
            <person name="Bougher N.L."/>
            <person name="Buchanan P."/>
            <person name="Buyck B."/>
            <person name="Bense V."/>
            <person name="Catcheside P."/>
            <person name="Chovatia M."/>
            <person name="Cooper J."/>
            <person name="Damon W."/>
            <person name="Desjardin D."/>
            <person name="Finy P."/>
            <person name="Geml J."/>
            <person name="Haridas S."/>
            <person name="Hughes K."/>
            <person name="Justo A."/>
            <person name="Karasinski D."/>
            <person name="Kautmanova I."/>
            <person name="Kiss B."/>
            <person name="Kocsube S."/>
            <person name="Kotiranta H."/>
            <person name="LaButti K.M."/>
            <person name="Lechner B.E."/>
            <person name="Liimatainen K."/>
            <person name="Lipzen A."/>
            <person name="Lukacs Z."/>
            <person name="Mihaltcheva S."/>
            <person name="Morgado L.N."/>
            <person name="Niskanen T."/>
            <person name="Noordeloos M.E."/>
            <person name="Ohm R.A."/>
            <person name="Ortiz-Santana B."/>
            <person name="Ovrebo C."/>
            <person name="Racz N."/>
            <person name="Riley R."/>
            <person name="Savchenko A."/>
            <person name="Shiryaev A."/>
            <person name="Soop K."/>
            <person name="Spirin V."/>
            <person name="Szebenyi C."/>
            <person name="Tomsovsky M."/>
            <person name="Tulloss R.E."/>
            <person name="Uehling J."/>
            <person name="Grigoriev I.V."/>
            <person name="Vagvolgyi C."/>
            <person name="Papp T."/>
            <person name="Martin F.M."/>
            <person name="Miettinen O."/>
            <person name="Hibbett D.S."/>
            <person name="Nagy L.G."/>
        </authorList>
    </citation>
    <scope>NUCLEOTIDE SEQUENCE [LARGE SCALE GENOMIC DNA]</scope>
    <source>
        <strain evidence="4 5">HHB13444</strain>
    </source>
</reference>
<keyword evidence="2" id="KW-1133">Transmembrane helix</keyword>
<feature type="transmembrane region" description="Helical" evidence="2">
    <location>
        <begin position="91"/>
        <end position="112"/>
    </location>
</feature>
<keyword evidence="2" id="KW-0812">Transmembrane</keyword>
<dbReference type="EMBL" id="ML211475">
    <property type="protein sequence ID" value="TFK82530.1"/>
    <property type="molecule type" value="Genomic_DNA"/>
</dbReference>
<keyword evidence="5" id="KW-1185">Reference proteome</keyword>
<evidence type="ECO:0000313" key="4">
    <source>
        <dbReference type="EMBL" id="TFK82530.1"/>
    </source>
</evidence>
<feature type="domain" description="DUF6533" evidence="3">
    <location>
        <begin position="23"/>
        <end position="67"/>
    </location>
</feature>
<feature type="transmembrane region" description="Helical" evidence="2">
    <location>
        <begin position="166"/>
        <end position="188"/>
    </location>
</feature>
<feature type="transmembrane region" description="Helical" evidence="2">
    <location>
        <begin position="132"/>
        <end position="154"/>
    </location>
</feature>
<evidence type="ECO:0000256" key="1">
    <source>
        <dbReference type="SAM" id="MobiDB-lite"/>
    </source>
</evidence>
<feature type="transmembrane region" description="Helical" evidence="2">
    <location>
        <begin position="52"/>
        <end position="71"/>
    </location>
</feature>
<evidence type="ECO:0000259" key="3">
    <source>
        <dbReference type="Pfam" id="PF20151"/>
    </source>
</evidence>
<feature type="region of interest" description="Disordered" evidence="1">
    <location>
        <begin position="229"/>
        <end position="274"/>
    </location>
</feature>
<accession>A0A5C3P2J4</accession>
<sequence>MSSQADAAAATVALFDSLYTSGYCDLAAVVIFNYDAFITFDRQVAYFWPPKRISGASLLFFANQWISMTYYVTRLVQFASLPSDKDCTVVLISRVPLIAADILLIYITWTTLRGSAALTVIRQSRRLTLSEVLFRGGTIYFVILFILNVLHLVFSATAVAANTSGSGYSLIPEFITPMTTILISRFLLELQESSRMDLRVDPDDPLHSSRNPYSTPSFVSSLGGFVNPARSALSDDDDGIELQARSPSEVPEEVEGGAQTEVPQEAAASPSSTE</sequence>
<name>A0A5C3P2J4_9APHY</name>